<gene>
    <name evidence="7" type="ORF">L228DRAFT_250414</name>
</gene>
<dbReference type="OrthoDB" id="5578174at2759"/>
<evidence type="ECO:0000256" key="3">
    <source>
        <dbReference type="ARBA" id="ARBA00010895"/>
    </source>
</evidence>
<evidence type="ECO:0000256" key="2">
    <source>
        <dbReference type="ARBA" id="ARBA00004173"/>
    </source>
</evidence>
<feature type="region of interest" description="Disordered" evidence="6">
    <location>
        <begin position="268"/>
        <end position="330"/>
    </location>
</feature>
<feature type="compositionally biased region" description="Basic residues" evidence="6">
    <location>
        <begin position="285"/>
        <end position="299"/>
    </location>
</feature>
<dbReference type="AlphaFoldDB" id="A0A165A5U6"/>
<dbReference type="PANTHER" id="PTHR13475:SF3">
    <property type="entry name" value="NEUGRIN"/>
    <property type="match status" value="1"/>
</dbReference>
<feature type="compositionally biased region" description="Basic and acidic residues" evidence="6">
    <location>
        <begin position="42"/>
        <end position="61"/>
    </location>
</feature>
<feature type="compositionally biased region" description="Low complexity" evidence="6">
    <location>
        <begin position="27"/>
        <end position="40"/>
    </location>
</feature>
<feature type="compositionally biased region" description="Basic residues" evidence="6">
    <location>
        <begin position="85"/>
        <end position="95"/>
    </location>
</feature>
<keyword evidence="8" id="KW-1185">Reference proteome</keyword>
<sequence length="330" mass="37564">MASAGKEGYRGYATSATQESAPTVSHSTTGSTETDNSTTTQARKEPNLDHEPFADSLKVRQDSLTQGEAVALADEPPPQLETKRHNSLSHAKKSFAKLDARDARAPIQRSESNREEEYPSAKSIETPIYSRQSKKSKETGEESKRGIHFPPREAHRDAIRLPTNRRLEPWQIQKDALKEKLSGQAWAPRKRLSPDAVEGIRALHEQYPDKYTTPYLAEQFHVSPEAIRRILKSNWRPSEEERAKRLQRWENRGKNIWGKMVELGVKPPKKWREMGVDRDSEGRSFHQRRVHNQRNKPWKSHSGTSGHGGGFSSRNSADMDDEESLSDRIL</sequence>
<comment type="similarity">
    <text evidence="3">Belongs to the RRG9 family.</text>
</comment>
<evidence type="ECO:0000256" key="4">
    <source>
        <dbReference type="ARBA" id="ARBA00013566"/>
    </source>
</evidence>
<dbReference type="EMBL" id="KV407464">
    <property type="protein sequence ID" value="KZF19994.1"/>
    <property type="molecule type" value="Genomic_DNA"/>
</dbReference>
<dbReference type="Pfam" id="PF06413">
    <property type="entry name" value="Neugrin"/>
    <property type="match status" value="1"/>
</dbReference>
<dbReference type="InParanoid" id="A0A165A5U6"/>
<evidence type="ECO:0000256" key="6">
    <source>
        <dbReference type="SAM" id="MobiDB-lite"/>
    </source>
</evidence>
<dbReference type="GO" id="GO:0005634">
    <property type="term" value="C:nucleus"/>
    <property type="evidence" value="ECO:0007669"/>
    <property type="project" value="TreeGrafter"/>
</dbReference>
<name>A0A165A5U6_XYLHT</name>
<feature type="compositionally biased region" description="Polar residues" evidence="6">
    <location>
        <begin position="14"/>
        <end position="26"/>
    </location>
</feature>
<evidence type="ECO:0000256" key="5">
    <source>
        <dbReference type="ARBA" id="ARBA00022946"/>
    </source>
</evidence>
<reference evidence="7 8" key="1">
    <citation type="journal article" date="2016" name="Fungal Biol.">
        <title>The genome of Xylona heveae provides a window into fungal endophytism.</title>
        <authorList>
            <person name="Gazis R."/>
            <person name="Kuo A."/>
            <person name="Riley R."/>
            <person name="LaButti K."/>
            <person name="Lipzen A."/>
            <person name="Lin J."/>
            <person name="Amirebrahimi M."/>
            <person name="Hesse C.N."/>
            <person name="Spatafora J.W."/>
            <person name="Henrissat B."/>
            <person name="Hainaut M."/>
            <person name="Grigoriev I.V."/>
            <person name="Hibbett D.S."/>
        </authorList>
    </citation>
    <scope>NUCLEOTIDE SEQUENCE [LARGE SCALE GENOMIC DNA]</scope>
    <source>
        <strain evidence="7 8">TC161</strain>
    </source>
</reference>
<dbReference type="GO" id="GO:0005739">
    <property type="term" value="C:mitochondrion"/>
    <property type="evidence" value="ECO:0007669"/>
    <property type="project" value="UniProtKB-SubCell"/>
</dbReference>
<proteinExistence type="inferred from homology"/>
<feature type="compositionally biased region" description="Basic and acidic residues" evidence="6">
    <location>
        <begin position="270"/>
        <end position="284"/>
    </location>
</feature>
<dbReference type="GeneID" id="28898468"/>
<dbReference type="InterPro" id="IPR010487">
    <property type="entry name" value="NGRN/Rrg9"/>
</dbReference>
<dbReference type="PANTHER" id="PTHR13475">
    <property type="entry name" value="NEUGRIN"/>
    <property type="match status" value="1"/>
</dbReference>
<keyword evidence="5" id="KW-0809">Transit peptide</keyword>
<evidence type="ECO:0000313" key="8">
    <source>
        <dbReference type="Proteomes" id="UP000076632"/>
    </source>
</evidence>
<evidence type="ECO:0000256" key="1">
    <source>
        <dbReference type="ARBA" id="ARBA00003548"/>
    </source>
</evidence>
<dbReference type="RefSeq" id="XP_018185549.1">
    <property type="nucleotide sequence ID" value="XM_018333331.1"/>
</dbReference>
<evidence type="ECO:0000313" key="7">
    <source>
        <dbReference type="EMBL" id="KZF19994.1"/>
    </source>
</evidence>
<comment type="function">
    <text evidence="1">Required for respiratory activity and maintenance and expression of the mitochondrial genome.</text>
</comment>
<protein>
    <recommendedName>
        <fullName evidence="4">Required for respiratory growth protein 9, mitochondrial</fullName>
    </recommendedName>
</protein>
<dbReference type="STRING" id="1328760.A0A165A5U6"/>
<dbReference type="Proteomes" id="UP000076632">
    <property type="component" value="Unassembled WGS sequence"/>
</dbReference>
<feature type="compositionally biased region" description="Basic and acidic residues" evidence="6">
    <location>
        <begin position="135"/>
        <end position="159"/>
    </location>
</feature>
<feature type="region of interest" description="Disordered" evidence="6">
    <location>
        <begin position="1"/>
        <end position="166"/>
    </location>
</feature>
<organism evidence="7 8">
    <name type="scientific">Xylona heveae (strain CBS 132557 / TC161)</name>
    <dbReference type="NCBI Taxonomy" id="1328760"/>
    <lineage>
        <taxon>Eukaryota</taxon>
        <taxon>Fungi</taxon>
        <taxon>Dikarya</taxon>
        <taxon>Ascomycota</taxon>
        <taxon>Pezizomycotina</taxon>
        <taxon>Xylonomycetes</taxon>
        <taxon>Xylonales</taxon>
        <taxon>Xylonaceae</taxon>
        <taxon>Xylona</taxon>
    </lineage>
</organism>
<accession>A0A165A5U6</accession>
<comment type="subcellular location">
    <subcellularLocation>
        <location evidence="2">Mitochondrion</location>
    </subcellularLocation>
</comment>